<proteinExistence type="predicted"/>
<dbReference type="Proteomes" id="UP000289886">
    <property type="component" value="Unassembled WGS sequence"/>
</dbReference>
<comment type="caution">
    <text evidence="1">The sequence shown here is derived from an EMBL/GenBank/DDBJ whole genome shotgun (WGS) entry which is preliminary data.</text>
</comment>
<keyword evidence="2" id="KW-1185">Reference proteome</keyword>
<evidence type="ECO:0000313" key="1">
    <source>
        <dbReference type="EMBL" id="RXM93775.1"/>
    </source>
</evidence>
<dbReference type="PANTHER" id="PTHR46540:SF1">
    <property type="entry name" value="TETRATRICOPEPTIDE REPEAT PROTEIN 12"/>
    <property type="match status" value="1"/>
</dbReference>
<dbReference type="GO" id="GO:0005737">
    <property type="term" value="C:cytoplasm"/>
    <property type="evidence" value="ECO:0007669"/>
    <property type="project" value="TreeGrafter"/>
</dbReference>
<dbReference type="PANTHER" id="PTHR46540">
    <property type="entry name" value="TETRATRICOPEPTIDE REPEAT PROTEIN 12"/>
    <property type="match status" value="1"/>
</dbReference>
<dbReference type="InterPro" id="IPR011990">
    <property type="entry name" value="TPR-like_helical_dom_sf"/>
</dbReference>
<dbReference type="GO" id="GO:0007288">
    <property type="term" value="P:sperm axoneme assembly"/>
    <property type="evidence" value="ECO:0007669"/>
    <property type="project" value="TreeGrafter"/>
</dbReference>
<gene>
    <name evidence="1" type="ORF">EOD39_18719</name>
</gene>
<dbReference type="Gene3D" id="1.25.40.10">
    <property type="entry name" value="Tetratricopeptide repeat domain"/>
    <property type="match status" value="1"/>
</dbReference>
<name>A0A444V005_ACIRT</name>
<protein>
    <submittedName>
        <fullName evidence="1">Tetratricopeptide repeat protein 12</fullName>
    </submittedName>
</protein>
<sequence length="204" mass="23039">MTTEAADLEKFLKQVDQISELVKEMNSSDAVSQQRAAEKADQLISAFKENGETEELCKTRLNRTVINNKPERNEAAPCGLRNDADTSQALKEMGNEAFAKGDYETAVQRYSEGLEKLRDMQVLYTNRAQAHRCYQKILEIDPKQERLVKGTEQTLFKINNGFSIINSNTIVQRLLERLMGYMHHQDLIAANAVGIMANLAADKK</sequence>
<dbReference type="AlphaFoldDB" id="A0A444V005"/>
<reference evidence="1 2" key="1">
    <citation type="submission" date="2019-01" db="EMBL/GenBank/DDBJ databases">
        <title>Draft Genome and Complete Hox-Cluster Characterization of the Sterlet Sturgeon (Acipenser ruthenus).</title>
        <authorList>
            <person name="Wei Q."/>
        </authorList>
    </citation>
    <scope>NUCLEOTIDE SEQUENCE [LARGE SCALE GENOMIC DNA]</scope>
    <source>
        <strain evidence="1">WHYD16114868_AA</strain>
        <tissue evidence="1">Blood</tissue>
    </source>
</reference>
<dbReference type="InterPro" id="IPR043195">
    <property type="entry name" value="TTC12"/>
</dbReference>
<organism evidence="1 2">
    <name type="scientific">Acipenser ruthenus</name>
    <name type="common">Sterlet sturgeon</name>
    <dbReference type="NCBI Taxonomy" id="7906"/>
    <lineage>
        <taxon>Eukaryota</taxon>
        <taxon>Metazoa</taxon>
        <taxon>Chordata</taxon>
        <taxon>Craniata</taxon>
        <taxon>Vertebrata</taxon>
        <taxon>Euteleostomi</taxon>
        <taxon>Actinopterygii</taxon>
        <taxon>Chondrostei</taxon>
        <taxon>Acipenseriformes</taxon>
        <taxon>Acipenseridae</taxon>
        <taxon>Acipenser</taxon>
    </lineage>
</organism>
<accession>A0A444V005</accession>
<dbReference type="GO" id="GO:0005813">
    <property type="term" value="C:centrosome"/>
    <property type="evidence" value="ECO:0007669"/>
    <property type="project" value="TreeGrafter"/>
</dbReference>
<dbReference type="GO" id="GO:0070286">
    <property type="term" value="P:axonemal dynein complex assembly"/>
    <property type="evidence" value="ECO:0007669"/>
    <property type="project" value="TreeGrafter"/>
</dbReference>
<dbReference type="SUPFAM" id="SSF48452">
    <property type="entry name" value="TPR-like"/>
    <property type="match status" value="1"/>
</dbReference>
<dbReference type="EMBL" id="SCEB01004134">
    <property type="protein sequence ID" value="RXM93775.1"/>
    <property type="molecule type" value="Genomic_DNA"/>
</dbReference>
<evidence type="ECO:0000313" key="2">
    <source>
        <dbReference type="Proteomes" id="UP000289886"/>
    </source>
</evidence>